<sequence length="60" mass="6880">MRQRPISPAPDYTNAALVMGLVNMLWIFMVIWAWIGLPAILVLGYVLDKVISRIGARRRR</sequence>
<gene>
    <name evidence="2" type="ORF">EI983_13280</name>
</gene>
<dbReference type="OrthoDB" id="7875256at2"/>
<reference evidence="3" key="1">
    <citation type="submission" date="2018-12" db="EMBL/GenBank/DDBJ databases">
        <title>Complete genome sequence of Roseovarius sp. MME-070.</title>
        <authorList>
            <person name="Nam Y.-D."/>
            <person name="Kang J."/>
            <person name="Chung W.-H."/>
            <person name="Park Y.S."/>
        </authorList>
    </citation>
    <scope>NUCLEOTIDE SEQUENCE [LARGE SCALE GENOMIC DNA]</scope>
    <source>
        <strain evidence="3">MME-070</strain>
    </source>
</reference>
<keyword evidence="1" id="KW-0472">Membrane</keyword>
<keyword evidence="1" id="KW-0812">Transmembrane</keyword>
<evidence type="ECO:0000313" key="3">
    <source>
        <dbReference type="Proteomes" id="UP000428330"/>
    </source>
</evidence>
<name>A0A6I6IUW6_9RHOB</name>
<protein>
    <recommendedName>
        <fullName evidence="4">Histidinol phosphate aminotransferase</fullName>
    </recommendedName>
</protein>
<dbReference type="AlphaFoldDB" id="A0A6I6IUW6"/>
<accession>A0A6I6IUW6</accession>
<organism evidence="2 3">
    <name type="scientific">Roseovarius faecimaris</name>
    <dbReference type="NCBI Taxonomy" id="2494550"/>
    <lineage>
        <taxon>Bacteria</taxon>
        <taxon>Pseudomonadati</taxon>
        <taxon>Pseudomonadota</taxon>
        <taxon>Alphaproteobacteria</taxon>
        <taxon>Rhodobacterales</taxon>
        <taxon>Roseobacteraceae</taxon>
        <taxon>Roseovarius</taxon>
    </lineage>
</organism>
<dbReference type="Proteomes" id="UP000428330">
    <property type="component" value="Chromosome"/>
</dbReference>
<evidence type="ECO:0008006" key="4">
    <source>
        <dbReference type="Google" id="ProtNLM"/>
    </source>
</evidence>
<feature type="transmembrane region" description="Helical" evidence="1">
    <location>
        <begin position="24"/>
        <end position="47"/>
    </location>
</feature>
<evidence type="ECO:0000313" key="2">
    <source>
        <dbReference type="EMBL" id="QGX99186.1"/>
    </source>
</evidence>
<dbReference type="RefSeq" id="WP_157707868.1">
    <property type="nucleotide sequence ID" value="NZ_CP034348.1"/>
</dbReference>
<dbReference type="EMBL" id="CP034348">
    <property type="protein sequence ID" value="QGX99186.1"/>
    <property type="molecule type" value="Genomic_DNA"/>
</dbReference>
<keyword evidence="3" id="KW-1185">Reference proteome</keyword>
<dbReference type="KEGG" id="rom:EI983_13280"/>
<evidence type="ECO:0000256" key="1">
    <source>
        <dbReference type="SAM" id="Phobius"/>
    </source>
</evidence>
<proteinExistence type="predicted"/>
<keyword evidence="1" id="KW-1133">Transmembrane helix</keyword>